<evidence type="ECO:0000259" key="1">
    <source>
        <dbReference type="SMART" id="SM00849"/>
    </source>
</evidence>
<dbReference type="CDD" id="cd07739">
    <property type="entry name" value="metallo-hydrolase-like_MBL-fold"/>
    <property type="match status" value="1"/>
</dbReference>
<evidence type="ECO:0000313" key="3">
    <source>
        <dbReference type="Proteomes" id="UP000785200"/>
    </source>
</evidence>
<accession>A0A9P6SQJ9</accession>
<comment type="caution">
    <text evidence="2">The sequence shown here is derived from an EMBL/GenBank/DDBJ whole genome shotgun (WGS) entry which is preliminary data.</text>
</comment>
<feature type="domain" description="Metallo-beta-lactamase" evidence="1">
    <location>
        <begin position="29"/>
        <end position="220"/>
    </location>
</feature>
<dbReference type="PANTHER" id="PTHR42951">
    <property type="entry name" value="METALLO-BETA-LACTAMASE DOMAIN-CONTAINING"/>
    <property type="match status" value="1"/>
</dbReference>
<dbReference type="Proteomes" id="UP000785200">
    <property type="component" value="Unassembled WGS sequence"/>
</dbReference>
<name>A0A9P6SQJ9_9HELO</name>
<gene>
    <name evidence="2" type="ORF">D0Z07_8140</name>
</gene>
<protein>
    <submittedName>
        <fullName evidence="2">Carbapenem and cephamycin resistance</fullName>
    </submittedName>
</protein>
<dbReference type="InterPro" id="IPR036866">
    <property type="entry name" value="RibonucZ/Hydroxyglut_hydro"/>
</dbReference>
<dbReference type="OrthoDB" id="536211at2759"/>
<dbReference type="Pfam" id="PF00753">
    <property type="entry name" value="Lactamase_B"/>
    <property type="match status" value="1"/>
</dbReference>
<organism evidence="2 3">
    <name type="scientific">Hyphodiscus hymeniophilus</name>
    <dbReference type="NCBI Taxonomy" id="353542"/>
    <lineage>
        <taxon>Eukaryota</taxon>
        <taxon>Fungi</taxon>
        <taxon>Dikarya</taxon>
        <taxon>Ascomycota</taxon>
        <taxon>Pezizomycotina</taxon>
        <taxon>Leotiomycetes</taxon>
        <taxon>Helotiales</taxon>
        <taxon>Hyphodiscaceae</taxon>
        <taxon>Hyphodiscus</taxon>
    </lineage>
</organism>
<evidence type="ECO:0000313" key="2">
    <source>
        <dbReference type="EMBL" id="KAG0646125.1"/>
    </source>
</evidence>
<reference evidence="2" key="1">
    <citation type="submission" date="2019-07" db="EMBL/GenBank/DDBJ databases">
        <title>Hyphodiscus hymeniophilus genome sequencing and assembly.</title>
        <authorList>
            <person name="Kramer G."/>
            <person name="Nodwell J."/>
        </authorList>
    </citation>
    <scope>NUCLEOTIDE SEQUENCE</scope>
    <source>
        <strain evidence="2">ATCC 34498</strain>
    </source>
</reference>
<dbReference type="Gene3D" id="3.60.15.10">
    <property type="entry name" value="Ribonuclease Z/Hydroxyacylglutathione hydrolase-like"/>
    <property type="match status" value="1"/>
</dbReference>
<dbReference type="AlphaFoldDB" id="A0A9P6SQJ9"/>
<keyword evidence="3" id="KW-1185">Reference proteome</keyword>
<dbReference type="InterPro" id="IPR050855">
    <property type="entry name" value="NDM-1-like"/>
</dbReference>
<dbReference type="InterPro" id="IPR001279">
    <property type="entry name" value="Metallo-B-lactamas"/>
</dbReference>
<proteinExistence type="predicted"/>
<dbReference type="SMART" id="SM00849">
    <property type="entry name" value="Lactamase_B"/>
    <property type="match status" value="1"/>
</dbReference>
<dbReference type="EMBL" id="VNKQ01000016">
    <property type="protein sequence ID" value="KAG0646125.1"/>
    <property type="molecule type" value="Genomic_DNA"/>
</dbReference>
<sequence length="290" mass="31945">MTSLRADVYVAPPIPWTRPNGQKGGLWSPISCTLIHGQDEAVLVDTPITTSQTEALISWIKSVIPRKKLTAIYITHGHGDHFFGIPLLLKAFPGCKALATAATLEHMEEQIRPDVFEGMWGGRFSGEIPRPFELAQALPAGNEIFLEGNVLRAVEVGQADTHDSTVLWVPAIKLAVCGDVVYGDVHQMLGECDTKAKRGAWIAAIRKVQDLRPEIVVAGHKKTSEIDGAFHLENSIRYIESFEEFLEGGAKDPRDLSRKMLERFPTRFNEGTLAIGSMNAFKSSKLTTKL</sequence>
<dbReference type="SUPFAM" id="SSF56281">
    <property type="entry name" value="Metallo-hydrolase/oxidoreductase"/>
    <property type="match status" value="1"/>
</dbReference>
<dbReference type="PANTHER" id="PTHR42951:SF14">
    <property type="entry name" value="METALLO-BETA-LACTAMASE SUPERFAMILY PROTEIN"/>
    <property type="match status" value="1"/>
</dbReference>